<evidence type="ECO:0000256" key="3">
    <source>
        <dbReference type="ARBA" id="ARBA00022527"/>
    </source>
</evidence>
<dbReference type="PANTHER" id="PTHR37079">
    <property type="entry name" value="SERINE/THREONINE-PROTEIN KINASE ATM"/>
    <property type="match status" value="1"/>
</dbReference>
<comment type="catalytic activity">
    <reaction evidence="10">
        <text>L-threonyl-[protein] + ATP = O-phospho-L-threonyl-[protein] + ADP + H(+)</text>
        <dbReference type="Rhea" id="RHEA:46608"/>
        <dbReference type="Rhea" id="RHEA-COMP:11060"/>
        <dbReference type="Rhea" id="RHEA-COMP:11605"/>
        <dbReference type="ChEBI" id="CHEBI:15378"/>
        <dbReference type="ChEBI" id="CHEBI:30013"/>
        <dbReference type="ChEBI" id="CHEBI:30616"/>
        <dbReference type="ChEBI" id="CHEBI:61977"/>
        <dbReference type="ChEBI" id="CHEBI:456216"/>
        <dbReference type="EC" id="2.7.11.1"/>
    </reaction>
</comment>
<evidence type="ECO:0000259" key="12">
    <source>
        <dbReference type="PROSITE" id="PS51189"/>
    </source>
</evidence>
<dbReference type="PROSITE" id="PS00916">
    <property type="entry name" value="PI3_4_KINASE_2"/>
    <property type="match status" value="1"/>
</dbReference>
<dbReference type="InterPro" id="IPR036940">
    <property type="entry name" value="PI3/4_kinase_cat_sf"/>
</dbReference>
<feature type="domain" description="PI3K/PI4K catalytic" evidence="11">
    <location>
        <begin position="2374"/>
        <end position="2687"/>
    </location>
</feature>
<evidence type="ECO:0000259" key="13">
    <source>
        <dbReference type="PROSITE" id="PS51190"/>
    </source>
</evidence>
<evidence type="ECO:0000256" key="1">
    <source>
        <dbReference type="ARBA" id="ARBA00004123"/>
    </source>
</evidence>
<dbReference type="PROSITE" id="PS51189">
    <property type="entry name" value="FAT"/>
    <property type="match status" value="1"/>
</dbReference>
<dbReference type="PROSITE" id="PS00915">
    <property type="entry name" value="PI3_4_KINASE_1"/>
    <property type="match status" value="1"/>
</dbReference>
<dbReference type="InterPro" id="IPR038980">
    <property type="entry name" value="ATM_plant"/>
</dbReference>
<dbReference type="GO" id="GO:0016301">
    <property type="term" value="F:kinase activity"/>
    <property type="evidence" value="ECO:0007669"/>
    <property type="project" value="UniProtKB-KW"/>
</dbReference>
<dbReference type="InterPro" id="IPR000403">
    <property type="entry name" value="PI3/4_kinase_cat_dom"/>
</dbReference>
<dbReference type="EC" id="2.7.11.1" evidence="2"/>
<dbReference type="Proteomes" id="UP000695000">
    <property type="component" value="Unplaced"/>
</dbReference>
<dbReference type="InterPro" id="IPR003152">
    <property type="entry name" value="FATC_dom"/>
</dbReference>
<organism evidence="14 15">
    <name type="scientific">Nicrophorus vespilloides</name>
    <name type="common">Boreal carrion beetle</name>
    <dbReference type="NCBI Taxonomy" id="110193"/>
    <lineage>
        <taxon>Eukaryota</taxon>
        <taxon>Metazoa</taxon>
        <taxon>Ecdysozoa</taxon>
        <taxon>Arthropoda</taxon>
        <taxon>Hexapoda</taxon>
        <taxon>Insecta</taxon>
        <taxon>Pterygota</taxon>
        <taxon>Neoptera</taxon>
        <taxon>Endopterygota</taxon>
        <taxon>Coleoptera</taxon>
        <taxon>Polyphaga</taxon>
        <taxon>Staphyliniformia</taxon>
        <taxon>Silphidae</taxon>
        <taxon>Nicrophorinae</taxon>
        <taxon>Nicrophorus</taxon>
    </lineage>
</organism>
<keyword evidence="14" id="KW-1185">Reference proteome</keyword>
<dbReference type="SMART" id="SM01343">
    <property type="entry name" value="FATC"/>
    <property type="match status" value="1"/>
</dbReference>
<evidence type="ECO:0000256" key="9">
    <source>
        <dbReference type="ARBA" id="ARBA00023242"/>
    </source>
</evidence>
<dbReference type="PROSITE" id="PS51190">
    <property type="entry name" value="FATC"/>
    <property type="match status" value="1"/>
</dbReference>
<dbReference type="Pfam" id="PF02260">
    <property type="entry name" value="FATC"/>
    <property type="match status" value="1"/>
</dbReference>
<keyword evidence="7 15" id="KW-0418">Kinase</keyword>
<keyword evidence="3" id="KW-0723">Serine/threonine-protein kinase</keyword>
<evidence type="ECO:0000256" key="6">
    <source>
        <dbReference type="ARBA" id="ARBA00022763"/>
    </source>
</evidence>
<name>A0ABM1MPN3_NICVS</name>
<keyword evidence="5" id="KW-0547">Nucleotide-binding</keyword>
<keyword evidence="6" id="KW-0227">DNA damage</keyword>
<dbReference type="Gene3D" id="1.10.1070.11">
    <property type="entry name" value="Phosphatidylinositol 3-/4-kinase, catalytic domain"/>
    <property type="match status" value="1"/>
</dbReference>
<feature type="domain" description="FAT" evidence="12">
    <location>
        <begin position="1698"/>
        <end position="2262"/>
    </location>
</feature>
<evidence type="ECO:0000256" key="10">
    <source>
        <dbReference type="ARBA" id="ARBA00047899"/>
    </source>
</evidence>
<evidence type="ECO:0000256" key="7">
    <source>
        <dbReference type="ARBA" id="ARBA00022777"/>
    </source>
</evidence>
<keyword evidence="8" id="KW-0067">ATP-binding</keyword>
<evidence type="ECO:0000313" key="14">
    <source>
        <dbReference type="Proteomes" id="UP000695000"/>
    </source>
</evidence>
<comment type="subcellular location">
    <subcellularLocation>
        <location evidence="1">Nucleus</location>
    </subcellularLocation>
</comment>
<reference evidence="15" key="1">
    <citation type="submission" date="2025-08" db="UniProtKB">
        <authorList>
            <consortium name="RefSeq"/>
        </authorList>
    </citation>
    <scope>IDENTIFICATION</scope>
    <source>
        <tissue evidence="15">Whole Larva</tissue>
    </source>
</reference>
<dbReference type="GeneID" id="108562636"/>
<accession>A0ABM1MPN3</accession>
<dbReference type="Pfam" id="PF00454">
    <property type="entry name" value="PI3_PI4_kinase"/>
    <property type="match status" value="1"/>
</dbReference>
<protein>
    <recommendedName>
        <fullName evidence="2">non-specific serine/threonine protein kinase</fullName>
        <ecNumber evidence="2">2.7.11.1</ecNumber>
    </recommendedName>
</protein>
<sequence length="2729" mass="315958">MSLKENLCNLFSKKLNDRKSGTENLFNLINNKRTIDYLENPDVDLDWNDIYSNVFKALVQELQRIDGNKLNGVKTPNSNFVMVNSLKDLLVSIVKVANRKRGQIEFKSIHQSLKKCINETTYRDLCLKEFLLIMREHVLPKFMYWITITKEEWNDLLTDLDNVRTYNEDSAKAIICIQQCMFHGSKHKLQRAGFKQHYEIIVNISKTVTIASQGWMKESLLEMVLTFCKNHMNDCRMLCCELGETILGNLIQLYENYAKQNNITLLLLEIFIIQLKIHHPNGASENETYAYANSWPAWKRILKFLYSFIDNVFKISDKFLLQYAENKKYFHPLFAKFAVEVFKQKNHVYDPISDATQKRVCADFGFMQLVDEIEGSKNWTWIYLCNEIIKKYPKLLCATAYIRLLKFLANYIFECKLAYEYTLVFNCLTSLLDMESVFGREQLREQEIDVIWTSLWDTSLKVLGLAMNTEENHNFIRRMIVLKKAPRNNQLIMMYKLKKVKISEDSLKTLNLLCSEHCLTDNSERDLLHWVMQNDIYEHFQCAVYAETIVHLILTQWPKVSELGLKVTDQRHSDGRDDLNVEEFRNIDQSLRSDDVQISATVHKDYVINREAFEELLDLLGNLCEKVANNDIENVNNIFYVMICFLNIVNYFKIYKIDDGVKSLIILLRKLNEGTVWDISVKLLKKANERGRFLNKEIIQLLQKVFSVDLEDAIKVPVDFISTAFSFLAVEEEGQDVENPIDVKVNSAKESMNLEILNMICQFAFASNGGGELRSQAKQVLLNPTLDFNNDIQYEQMITVLRFTKRTENISFMDVLEILKRICQDRYQEHRIASDILEIVYNVLENTLLHDYEDLYALLDPFYDGRHNYSIDIIMKLVDCYGMIGDMKAMFMIADFLLHDSIMVRMNAIKTFTNILKKQRLFDYGVFEMQKDFFKKICIVNEKLFETVIEIGDDDGLSNRLATVLYALGSIICYCSAFRKIALFELFKISHIQDIDLHKLSKMIKIISKEIGCENSYAFLENSLDYLLLQWITKGFSLKKFPYTLLGCLTDSNFYNTYMSSILPILFNEKEETDFENICEKIGCSVQNVIKEAYPFVKIRSLVESNLEDSKLNEVINRRLTKYLPEDDRKQLIENRIDDVFIAAIQFVFDMDDFKIIFNMDYCLPLPDTTHVDIAGFQNILTLLQEDINWANFMEVLITKKDKLQQILLKLTKKIHKATSREERILSFYRYVVFLQLIHPQLIDRRFCLNNYLIRDITYTLVNLIDGNINEVHKLAIIYLKKFINDILPGCVTAFQEYLPVIVGSLVPIADQTTEISDDAMNVMNIIFQENAKRLEEGLKYLDPLPDKDRFSELRLLHHKVKYDQVNCALGQEIEYFLKAGELVTRAGCRTEGLKYLRSKLKTKKDELKILYNELYLYRGVSNSTSNLHKLVYKLMDLAISTDSAESLEATKCIGELGSADLTTMVLKNEEPHDDLNAKPTHLAAARIMTSLIHFLVDQNIDVVCATSDALYSILKCNEGNSAANKLIPRSIQYLKPFICTTKTKQINMEVDNKFLEVIKNEDLWCPERILDHNQWIVSLTSEILNCINKPEWYKTLIPLCKLKVSFAESLLPLLVNIIVEQNNKYFKIISESIGMFFEKHWDLHWNGKNNECGLVMMQKPSVKCMLTTVHFIRLHRNTLSNASNLKTNVELQINHLHVALAAQFCSAHFSASMFAELWCQREIVKKANVLNNNASVLATICETSDDSKALKSILKETYRNIGDKDALLPCQLIDPCDLPHYIQFHKSIDFETSLINCGLYELAANNNSASVQYECLWRLGRWDGLSEREPTNTFDCHYYSALKALNDNDLVSLGESVERARSVLLESFRHESLESCKHLYKSTTEFQCLHELEDVKKAVATDNYKHFLIDWLIKDSINPNEFKYVERILSHRIAILNILVSNDNTEVMSDLIDYQLKLSSLARSQSNFNVARRCVDNLQKNMYMDELSKQKITLEHAQIIWNIHKPTGMYMLKDLLKEAGGDERFVSKSLKLYGHWSIESKSETTESIISNYFLKSIDLLNKYRARDSSSEIVDEICDSYDVLACFVDEKYQEIMDYIESPLFQDKIKKMETFKKSECEVKSKTRSSNYDERVAAITYSKQSNIDETEIGITLKEKNNYLELAVKYYLLNLKFSNKSNIKLYRVISLWLNNKSNVELMAKINVNLPKVPSYKLLAVLPQLVPHITNNDDDSFGQLVNSLVENCAKEHPHHVIPIILSVSHSDKDSEYSDTSLITRNEPRTLGAQIMITRLKQISKIKRIIEQLEDTTLALIQLAYYNTDLSKGTNVHSENFFKIPNTFKIRKIRNYDDALLVTCNLDIKPNCDYGNIVGIYKYDLEYNLVGGINAPKRIKCTGTDGIARRQLVKGKDDLRQDAVMQQVFEMLNELLAGNKETFNLRIRTYKILPLSQRSGVLEWVEDSMTIGEYLTGTKNRPGAHKMYNPGDITPESCHNQLKSVQDMPSDRKLAVYNKICKQLRPVFHKFFETTFLYSTEWYEKRRAYTQSVATTSICGYILGLGDRHLNNILLDKKTAEVIHIDFGIAFEQGKALKTPETVPFRLTRDIVDGMGISGVDGCYTSSCEKTMSVLRNNVNTITAILEVLLYDPLYIWKITPYRVLNCQKEINDDAITSLETAPVNLTAERALSRLRQKLLGIEWGQFYTVEQQVARLIQEAKNPENLSKLFCGWRPYL</sequence>
<dbReference type="Pfam" id="PF02259">
    <property type="entry name" value="FAT"/>
    <property type="match status" value="1"/>
</dbReference>
<evidence type="ECO:0000313" key="15">
    <source>
        <dbReference type="RefSeq" id="XP_017776533.1"/>
    </source>
</evidence>
<feature type="domain" description="FATC" evidence="13">
    <location>
        <begin position="2697"/>
        <end position="2729"/>
    </location>
</feature>
<evidence type="ECO:0000256" key="4">
    <source>
        <dbReference type="ARBA" id="ARBA00022679"/>
    </source>
</evidence>
<dbReference type="InterPro" id="IPR018936">
    <property type="entry name" value="PI3/4_kinase_CS"/>
</dbReference>
<dbReference type="SMART" id="SM00146">
    <property type="entry name" value="PI3Kc"/>
    <property type="match status" value="1"/>
</dbReference>
<dbReference type="InterPro" id="IPR044107">
    <property type="entry name" value="PIKKc_ATM"/>
</dbReference>
<dbReference type="PROSITE" id="PS50290">
    <property type="entry name" value="PI3_4_KINASE_3"/>
    <property type="match status" value="1"/>
</dbReference>
<keyword evidence="4" id="KW-0808">Transferase</keyword>
<dbReference type="PANTHER" id="PTHR37079:SF4">
    <property type="entry name" value="SERINE_THREONINE-PROTEIN KINASE ATM"/>
    <property type="match status" value="1"/>
</dbReference>
<dbReference type="RefSeq" id="XP_017776533.1">
    <property type="nucleotide sequence ID" value="XM_017921044.1"/>
</dbReference>
<evidence type="ECO:0000256" key="8">
    <source>
        <dbReference type="ARBA" id="ARBA00022840"/>
    </source>
</evidence>
<dbReference type="InterPro" id="IPR011009">
    <property type="entry name" value="Kinase-like_dom_sf"/>
</dbReference>
<proteinExistence type="predicted"/>
<evidence type="ECO:0000256" key="5">
    <source>
        <dbReference type="ARBA" id="ARBA00022741"/>
    </source>
</evidence>
<keyword evidence="9" id="KW-0539">Nucleus</keyword>
<dbReference type="Gene3D" id="3.30.1010.10">
    <property type="entry name" value="Phosphatidylinositol 3-kinase Catalytic Subunit, Chain A, domain 4"/>
    <property type="match status" value="1"/>
</dbReference>
<dbReference type="SUPFAM" id="SSF56112">
    <property type="entry name" value="Protein kinase-like (PK-like)"/>
    <property type="match status" value="1"/>
</dbReference>
<evidence type="ECO:0000259" key="11">
    <source>
        <dbReference type="PROSITE" id="PS50290"/>
    </source>
</evidence>
<gene>
    <name evidence="15" type="primary">LOC108562636</name>
</gene>
<dbReference type="InterPro" id="IPR014009">
    <property type="entry name" value="PIK_FAT"/>
</dbReference>
<evidence type="ECO:0000256" key="2">
    <source>
        <dbReference type="ARBA" id="ARBA00012513"/>
    </source>
</evidence>
<dbReference type="InterPro" id="IPR003151">
    <property type="entry name" value="PIK-rel_kinase_FAT"/>
</dbReference>
<dbReference type="CDD" id="cd05171">
    <property type="entry name" value="PIKKc_ATM"/>
    <property type="match status" value="1"/>
</dbReference>